<dbReference type="InterPro" id="IPR013098">
    <property type="entry name" value="Ig_I-set"/>
</dbReference>
<sequence>NVSRIDDGKYVCEVKNSEGEQRTTLWIETETSQRIEVGQELQLTCVVRGFPVQKDLKPINASKDFGHRVKQSAAKLHIFKVERDDQGCYQCFVVGDKEETSQANACLYLSENAAKFKETFKKHILSISDRLSLKCIASGNPLP</sequence>
<dbReference type="SMART" id="SM00409">
    <property type="entry name" value="IG"/>
    <property type="match status" value="1"/>
</dbReference>
<comment type="caution">
    <text evidence="3">The sequence shown here is derived from an EMBL/GenBank/DDBJ whole genome shotgun (WGS) entry which is preliminary data.</text>
</comment>
<evidence type="ECO:0000313" key="4">
    <source>
        <dbReference type="Proteomes" id="UP000288716"/>
    </source>
</evidence>
<dbReference type="InterPro" id="IPR036179">
    <property type="entry name" value="Ig-like_dom_sf"/>
</dbReference>
<protein>
    <submittedName>
        <fullName evidence="3">Down syndrome cell adhesion molecule-like protein Dscam2</fullName>
    </submittedName>
</protein>
<dbReference type="InterPro" id="IPR013783">
    <property type="entry name" value="Ig-like_fold"/>
</dbReference>
<gene>
    <name evidence="3" type="ORF">B4U80_10527</name>
</gene>
<dbReference type="OrthoDB" id="152385at2759"/>
<dbReference type="SUPFAM" id="SSF48726">
    <property type="entry name" value="Immunoglobulin"/>
    <property type="match status" value="1"/>
</dbReference>
<dbReference type="STRING" id="299467.A0A443QUZ0"/>
<feature type="non-terminal residue" evidence="3">
    <location>
        <position position="143"/>
    </location>
</feature>
<dbReference type="Proteomes" id="UP000288716">
    <property type="component" value="Unassembled WGS sequence"/>
</dbReference>
<dbReference type="Gene3D" id="2.60.40.10">
    <property type="entry name" value="Immunoglobulins"/>
    <property type="match status" value="1"/>
</dbReference>
<accession>A0A443QUZ0</accession>
<proteinExistence type="predicted"/>
<keyword evidence="4" id="KW-1185">Reference proteome</keyword>
<dbReference type="PROSITE" id="PS50835">
    <property type="entry name" value="IG_LIKE"/>
    <property type="match status" value="1"/>
</dbReference>
<dbReference type="InterPro" id="IPR003599">
    <property type="entry name" value="Ig_sub"/>
</dbReference>
<dbReference type="PANTHER" id="PTHR10075">
    <property type="entry name" value="BASIGIN RELATED"/>
    <property type="match status" value="1"/>
</dbReference>
<organism evidence="3 4">
    <name type="scientific">Leptotrombidium deliense</name>
    <dbReference type="NCBI Taxonomy" id="299467"/>
    <lineage>
        <taxon>Eukaryota</taxon>
        <taxon>Metazoa</taxon>
        <taxon>Ecdysozoa</taxon>
        <taxon>Arthropoda</taxon>
        <taxon>Chelicerata</taxon>
        <taxon>Arachnida</taxon>
        <taxon>Acari</taxon>
        <taxon>Acariformes</taxon>
        <taxon>Trombidiformes</taxon>
        <taxon>Prostigmata</taxon>
        <taxon>Anystina</taxon>
        <taxon>Parasitengona</taxon>
        <taxon>Trombiculoidea</taxon>
        <taxon>Trombiculidae</taxon>
        <taxon>Leptotrombidium</taxon>
    </lineage>
</organism>
<feature type="domain" description="Ig-like" evidence="2">
    <location>
        <begin position="1"/>
        <end position="101"/>
    </location>
</feature>
<evidence type="ECO:0000259" key="2">
    <source>
        <dbReference type="PROSITE" id="PS50835"/>
    </source>
</evidence>
<dbReference type="InterPro" id="IPR007110">
    <property type="entry name" value="Ig-like_dom"/>
</dbReference>
<evidence type="ECO:0000256" key="1">
    <source>
        <dbReference type="ARBA" id="ARBA00023319"/>
    </source>
</evidence>
<dbReference type="EMBL" id="NCKV01051748">
    <property type="protein sequence ID" value="RWS06830.1"/>
    <property type="molecule type" value="Genomic_DNA"/>
</dbReference>
<feature type="non-terminal residue" evidence="3">
    <location>
        <position position="1"/>
    </location>
</feature>
<reference evidence="3 4" key="1">
    <citation type="journal article" date="2018" name="Gigascience">
        <title>Genomes of trombidid mites reveal novel predicted allergens and laterally-transferred genes associated with secondary metabolism.</title>
        <authorList>
            <person name="Dong X."/>
            <person name="Chaisiri K."/>
            <person name="Xia D."/>
            <person name="Armstrong S.D."/>
            <person name="Fang Y."/>
            <person name="Donnelly M.J."/>
            <person name="Kadowaki T."/>
            <person name="McGarry J.W."/>
            <person name="Darby A.C."/>
            <person name="Makepeace B.L."/>
        </authorList>
    </citation>
    <scope>NUCLEOTIDE SEQUENCE [LARGE SCALE GENOMIC DNA]</scope>
    <source>
        <strain evidence="3">UoL-UT</strain>
    </source>
</reference>
<dbReference type="PANTHER" id="PTHR10075:SF14">
    <property type="entry name" value="CELL ADHESION MOLECULE DSCAM2-RELATED"/>
    <property type="match status" value="1"/>
</dbReference>
<dbReference type="VEuPathDB" id="VectorBase:LDEU014169"/>
<name>A0A443QUZ0_9ACAR</name>
<dbReference type="Pfam" id="PF07679">
    <property type="entry name" value="I-set"/>
    <property type="match status" value="1"/>
</dbReference>
<dbReference type="AlphaFoldDB" id="A0A443QUZ0"/>
<keyword evidence="1" id="KW-0393">Immunoglobulin domain</keyword>
<evidence type="ECO:0000313" key="3">
    <source>
        <dbReference type="EMBL" id="RWS06830.1"/>
    </source>
</evidence>